<keyword evidence="8" id="KW-1185">Reference proteome</keyword>
<dbReference type="GO" id="GO:0004553">
    <property type="term" value="F:hydrolase activity, hydrolyzing O-glycosyl compounds"/>
    <property type="evidence" value="ECO:0007669"/>
    <property type="project" value="TreeGrafter"/>
</dbReference>
<dbReference type="PANTHER" id="PTHR11051">
    <property type="entry name" value="GLYCOSYL HYDROLASE-RELATED"/>
    <property type="match status" value="1"/>
</dbReference>
<name>A0A7W6JSD9_9SPHN</name>
<dbReference type="Proteomes" id="UP000557392">
    <property type="component" value="Unassembled WGS sequence"/>
</dbReference>
<feature type="binding site" evidence="3">
    <location>
        <begin position="331"/>
        <end position="332"/>
    </location>
    <ligand>
        <name>substrate</name>
    </ligand>
</feature>
<reference evidence="7 8" key="1">
    <citation type="submission" date="2020-08" db="EMBL/GenBank/DDBJ databases">
        <title>Genomic Encyclopedia of Type Strains, Phase IV (KMG-IV): sequencing the most valuable type-strain genomes for metagenomic binning, comparative biology and taxonomic classification.</title>
        <authorList>
            <person name="Goeker M."/>
        </authorList>
    </citation>
    <scope>NUCLEOTIDE SEQUENCE [LARGE SCALE GENOMIC DNA]</scope>
    <source>
        <strain evidence="7 8">DSM 101806</strain>
    </source>
</reference>
<feature type="domain" description="Glycoside hydrolase family 65 C-terminal" evidence="5">
    <location>
        <begin position="668"/>
        <end position="728"/>
    </location>
</feature>
<comment type="caution">
    <text evidence="7">The sequence shown here is derived from an EMBL/GenBank/DDBJ whole genome shotgun (WGS) entry which is preliminary data.</text>
</comment>
<dbReference type="GO" id="GO:0005975">
    <property type="term" value="P:carbohydrate metabolic process"/>
    <property type="evidence" value="ECO:0007669"/>
    <property type="project" value="InterPro"/>
</dbReference>
<dbReference type="InterPro" id="IPR005194">
    <property type="entry name" value="Glyco_hydro_65_C"/>
</dbReference>
<dbReference type="AlphaFoldDB" id="A0A7W6JSD9"/>
<dbReference type="Pfam" id="PF03632">
    <property type="entry name" value="Glyco_hydro_65m"/>
    <property type="match status" value="1"/>
</dbReference>
<dbReference type="EC" id="2.4.1.64" evidence="7"/>
<sequence length="740" mass="80151">MARVLNGADDGVLFAEDGWSLDVIGDEPAREGWAATILALSNGALGVRGAIEERAEASTFLAHAYEQAPIHYHEKLKGFATTSDSRVPVAESLGIDVRIDGEAIDFTQLRSATRRTLDLRAGMLRRETRWSFPDGRLLRIFGERIVPLDGSTLLLRRLRAEFDGEGVVTLHPRLAPAPSGATQSDDPRIGVNLASRGFETEQASDELVVERLPGSGIGVAAVQRSREEDGWLLVATGYAAGRDASQTLVADAGALAGTALTDGFEAATAAQRVLLDTFWAGADLTITGEPRLAATLRANLFHLFASAGRDGRSSAAAKGLTGEGYEGHYFWDTEAFMLPVLSVLAPDIARAMLVYRAGTLEAAFANARALDHKRGALYAWRTIEGRECSAHYPSGSAQYHINAAIAFAIGTYVDATGDEGFLAEHGVRMLVETARIWLALGDWAEGRFHLRGVTGPDEYTALIDDNWYTNRMAQKHLRLAVSAADRVAAIDPEAWGWLAAEMELGAAELAEFTRTADGMHLPYDAARGLDAQDASFLDKPRWDVAGTPASEFPLLLHYHPMTLYRHQVSKQADIVLAMVLGGEEVSAERKRRVFDHYEPITTHDSTLSASTFAILANEVGHEAQALDFFAETSLVDIDDRHGNTGHGVHMAALAGSWLALVWGFAGFRPYGPQLRFRPTRPADWQGYSFGLTWRGTLVRVEVAGDQITYSAVSGPEIVIGHHDTEIRLAAGAHWTGALGC</sequence>
<dbReference type="InterPro" id="IPR011013">
    <property type="entry name" value="Gal_mutarotase_sf_dom"/>
</dbReference>
<dbReference type="Pfam" id="PF03633">
    <property type="entry name" value="Glyco_hydro_65C"/>
    <property type="match status" value="1"/>
</dbReference>
<dbReference type="PIRSF" id="PIRSF036289">
    <property type="entry name" value="Glycosyl_hydrolase_malt_phosph"/>
    <property type="match status" value="1"/>
</dbReference>
<gene>
    <name evidence="7" type="ORF">GGR46_002297</name>
</gene>
<evidence type="ECO:0000256" key="1">
    <source>
        <dbReference type="ARBA" id="ARBA00006768"/>
    </source>
</evidence>
<dbReference type="Gene3D" id="1.50.10.10">
    <property type="match status" value="1"/>
</dbReference>
<accession>A0A7W6JSD9</accession>
<dbReference type="SUPFAM" id="SSF74650">
    <property type="entry name" value="Galactose mutarotase-like"/>
    <property type="match status" value="1"/>
</dbReference>
<dbReference type="Pfam" id="PF03636">
    <property type="entry name" value="Glyco_hydro_65N"/>
    <property type="match status" value="1"/>
</dbReference>
<dbReference type="InterPro" id="IPR017045">
    <property type="entry name" value="Malt_Pase/Glycosyl_Hdrlase"/>
</dbReference>
<dbReference type="Gene3D" id="2.60.420.10">
    <property type="entry name" value="Maltose phosphorylase, domain 3"/>
    <property type="match status" value="1"/>
</dbReference>
<dbReference type="EMBL" id="JACIEH010000002">
    <property type="protein sequence ID" value="MBB4098733.1"/>
    <property type="molecule type" value="Genomic_DNA"/>
</dbReference>
<evidence type="ECO:0000313" key="7">
    <source>
        <dbReference type="EMBL" id="MBB4098733.1"/>
    </source>
</evidence>
<dbReference type="InterPro" id="IPR005195">
    <property type="entry name" value="Glyco_hydro_65_M"/>
</dbReference>
<dbReference type="SUPFAM" id="SSF48208">
    <property type="entry name" value="Six-hairpin glycosidases"/>
    <property type="match status" value="1"/>
</dbReference>
<evidence type="ECO:0000313" key="8">
    <source>
        <dbReference type="Proteomes" id="UP000557392"/>
    </source>
</evidence>
<feature type="binding site" evidence="3">
    <location>
        <begin position="570"/>
        <end position="571"/>
    </location>
    <ligand>
        <name>substrate</name>
    </ligand>
</feature>
<evidence type="ECO:0000256" key="3">
    <source>
        <dbReference type="PIRSR" id="PIRSR036289-51"/>
    </source>
</evidence>
<keyword evidence="7" id="KW-0328">Glycosyltransferase</keyword>
<evidence type="ECO:0000256" key="2">
    <source>
        <dbReference type="PIRSR" id="PIRSR036289-50"/>
    </source>
</evidence>
<protein>
    <submittedName>
        <fullName evidence="7">Alpha,alpha-trehalose phosphorylase</fullName>
        <ecNumber evidence="7">2.4.1.64</ecNumber>
    </submittedName>
</protein>
<evidence type="ECO:0000259" key="5">
    <source>
        <dbReference type="Pfam" id="PF03633"/>
    </source>
</evidence>
<dbReference type="InterPro" id="IPR012341">
    <property type="entry name" value="6hp_glycosidase-like_sf"/>
</dbReference>
<keyword evidence="7" id="KW-0808">Transferase</keyword>
<dbReference type="GO" id="GO:0047656">
    <property type="term" value="F:alpha,alpha-trehalose phosphorylase activity"/>
    <property type="evidence" value="ECO:0007669"/>
    <property type="project" value="UniProtKB-EC"/>
</dbReference>
<evidence type="ECO:0000259" key="4">
    <source>
        <dbReference type="Pfam" id="PF03632"/>
    </source>
</evidence>
<dbReference type="PANTHER" id="PTHR11051:SF13">
    <property type="entry name" value="GLYCOSYL TRANSFERASE"/>
    <property type="match status" value="1"/>
</dbReference>
<proteinExistence type="inferred from homology"/>
<comment type="similarity">
    <text evidence="1">Belongs to the glycosyl hydrolase 65 family.</text>
</comment>
<feature type="domain" description="Glycoside hydrolase family 65 N-terminal" evidence="6">
    <location>
        <begin position="28"/>
        <end position="181"/>
    </location>
</feature>
<dbReference type="InterPro" id="IPR008928">
    <property type="entry name" value="6-hairpin_glycosidase_sf"/>
</dbReference>
<dbReference type="Gene3D" id="2.70.98.40">
    <property type="entry name" value="Glycoside hydrolase, family 65, N-terminal domain"/>
    <property type="match status" value="1"/>
</dbReference>
<dbReference type="GO" id="GO:0030246">
    <property type="term" value="F:carbohydrate binding"/>
    <property type="evidence" value="ECO:0007669"/>
    <property type="project" value="InterPro"/>
</dbReference>
<feature type="domain" description="Glycoside hydrolase family 65 central catalytic" evidence="4">
    <location>
        <begin position="297"/>
        <end position="657"/>
    </location>
</feature>
<dbReference type="RefSeq" id="WP_183997754.1">
    <property type="nucleotide sequence ID" value="NZ_JACIEH010000002.1"/>
</dbReference>
<organism evidence="7 8">
    <name type="scientific">Sphingomonas kyeonggiensis</name>
    <dbReference type="NCBI Taxonomy" id="1268553"/>
    <lineage>
        <taxon>Bacteria</taxon>
        <taxon>Pseudomonadati</taxon>
        <taxon>Pseudomonadota</taxon>
        <taxon>Alphaproteobacteria</taxon>
        <taxon>Sphingomonadales</taxon>
        <taxon>Sphingomonadaceae</taxon>
        <taxon>Sphingomonas</taxon>
    </lineage>
</organism>
<dbReference type="InterPro" id="IPR037018">
    <property type="entry name" value="GH65_N"/>
</dbReference>
<dbReference type="InterPro" id="IPR005196">
    <property type="entry name" value="Glyco_hydro_65_N"/>
</dbReference>
<feature type="active site" description="Proton donor" evidence="2">
    <location>
        <position position="458"/>
    </location>
</feature>
<evidence type="ECO:0000259" key="6">
    <source>
        <dbReference type="Pfam" id="PF03636"/>
    </source>
</evidence>